<evidence type="ECO:0000313" key="2">
    <source>
        <dbReference type="Proteomes" id="UP000319792"/>
    </source>
</evidence>
<dbReference type="RefSeq" id="WP_146434618.1">
    <property type="nucleotide sequence ID" value="NZ_VIGV01000004.1"/>
</dbReference>
<sequence>MTDQNMKTAVAAVNRLADSALQCTRVLTNENIRLRAENERLRAEVHRRPGGCCCGHEEAP</sequence>
<name>A0A5C5RKF9_9ACTN</name>
<organism evidence="1 2">
    <name type="scientific">Tsukamurella sputi</name>
    <dbReference type="NCBI Taxonomy" id="2591848"/>
    <lineage>
        <taxon>Bacteria</taxon>
        <taxon>Bacillati</taxon>
        <taxon>Actinomycetota</taxon>
        <taxon>Actinomycetes</taxon>
        <taxon>Mycobacteriales</taxon>
        <taxon>Tsukamurellaceae</taxon>
        <taxon>Tsukamurella</taxon>
    </lineage>
</organism>
<comment type="caution">
    <text evidence="1">The sequence shown here is derived from an EMBL/GenBank/DDBJ whole genome shotgun (WGS) entry which is preliminary data.</text>
</comment>
<reference evidence="1 2" key="1">
    <citation type="submission" date="2019-06" db="EMBL/GenBank/DDBJ databases">
        <authorList>
            <person name="Teng J.L.L."/>
            <person name="Lee H.H."/>
            <person name="Lau S.K.P."/>
            <person name="Woo P.C.Y."/>
        </authorList>
    </citation>
    <scope>NUCLEOTIDE SEQUENCE [LARGE SCALE GENOMIC DNA]</scope>
    <source>
        <strain evidence="1 2">HKU70</strain>
    </source>
</reference>
<dbReference type="Proteomes" id="UP000319792">
    <property type="component" value="Unassembled WGS sequence"/>
</dbReference>
<protein>
    <submittedName>
        <fullName evidence="1">Uncharacterized protein</fullName>
    </submittedName>
</protein>
<accession>A0A5C5RKF9</accession>
<evidence type="ECO:0000313" key="1">
    <source>
        <dbReference type="EMBL" id="TWS23190.1"/>
    </source>
</evidence>
<gene>
    <name evidence="1" type="ORF">FK268_12790</name>
</gene>
<dbReference type="EMBL" id="VIGV01000004">
    <property type="protein sequence ID" value="TWS23190.1"/>
    <property type="molecule type" value="Genomic_DNA"/>
</dbReference>
<proteinExistence type="predicted"/>
<keyword evidence="2" id="KW-1185">Reference proteome</keyword>
<reference evidence="1 2" key="2">
    <citation type="submission" date="2019-08" db="EMBL/GenBank/DDBJ databases">
        <title>Tsukamurella conjunctivitidis sp. nov., Tsukamurella assacharolytica sp. nov. and Tsukamurella sputae sp. nov. isolated from patients with conjunctivitis, bacteraemia (lymphoma) and respiratory infection (sputum) in Hong Kong.</title>
        <authorList>
            <person name="Fok K.M.N."/>
            <person name="Fong J.Y.H."/>
        </authorList>
    </citation>
    <scope>NUCLEOTIDE SEQUENCE [LARGE SCALE GENOMIC DNA]</scope>
    <source>
        <strain evidence="1 2">HKU70</strain>
    </source>
</reference>
<dbReference type="AlphaFoldDB" id="A0A5C5RKF9"/>